<feature type="domain" description="RING-type" evidence="2">
    <location>
        <begin position="119"/>
        <end position="155"/>
    </location>
</feature>
<dbReference type="CDD" id="cd06974">
    <property type="entry name" value="TerD_like"/>
    <property type="match status" value="1"/>
</dbReference>
<dbReference type="RefSeq" id="WP_073790648.1">
    <property type="nucleotide sequence ID" value="NZ_LFBV01000005.1"/>
</dbReference>
<organism evidence="3 4">
    <name type="scientific">Streptomyces uncialis</name>
    <dbReference type="NCBI Taxonomy" id="1048205"/>
    <lineage>
        <taxon>Bacteria</taxon>
        <taxon>Bacillati</taxon>
        <taxon>Actinomycetota</taxon>
        <taxon>Actinomycetes</taxon>
        <taxon>Kitasatosporales</taxon>
        <taxon>Streptomycetaceae</taxon>
        <taxon>Streptomyces</taxon>
    </lineage>
</organism>
<feature type="region of interest" description="Disordered" evidence="1">
    <location>
        <begin position="165"/>
        <end position="188"/>
    </location>
</feature>
<dbReference type="SUPFAM" id="SSF57850">
    <property type="entry name" value="RING/U-box"/>
    <property type="match status" value="1"/>
</dbReference>
<evidence type="ECO:0000313" key="3">
    <source>
        <dbReference type="EMBL" id="OKH92850.1"/>
    </source>
</evidence>
<evidence type="ECO:0000256" key="1">
    <source>
        <dbReference type="SAM" id="MobiDB-lite"/>
    </source>
</evidence>
<sequence length="869" mass="95636">MTTLSFVLLRRLRTVQVATTGSRPGRPSEDLPLVALEAELLERGHVLTAPLRAALAALDRRGLRRQGMALLRDLDRLTGADRTHTPLFRGFPHSVPKNTHELYVRRVFALLLQTPEQPCVLCGTTGVVHPVAPCAHLVCRSCWDGADYSGCPLCHRRIDPADPFLRPTAPTTPADGPPPAPVKGPLQPLALATDPAADSARALGRLLGRRTPLSPEDREDLAVLLAHAPTTPDWLPEDIPVRETKALVLGTLLREPATRDAVRPLLAARLTTATDVLRLLHVWSGGGADLGEVTPRVRLRTLPRPLRRELLAALDALPTRALVEDMSRHPSGWKRAAELLHPYERHERHPRAALACAVLRGTELTDDALGAALRRTASEHPDAVRVEGTRVRARTWGARLEDALRARDTRTAVGLLARRPGELVRRLDHLLRLTSDDPKAADRVADVLRETLPKAGTGPLLSAYGQLRARHLPAGRRVFLPRGRVTRSYSTDDTRTPLPEAVTTRACALLETELLRRLSAASRVDLAVLDTDLADLAVPSAERAAARSLIRVPRGSTRPLPDGQIVRLFLHWTQDGHKAVDLDLSVAFYDARWEYLGLCDYTRLRFRDAATHSGDLTSAPRPNGSSEYVDLDPVALGAAGVRYAVPVVFAYDNTPFDELADAFAGFMALPRVGRDARFDPRAVRQRFDLAGSSRILLPMLVDLERRTCLWTDVHLPASEGYHSVERHRWDLGRIGRDLTESFGRGRTTLWDLAVWHAAARAEQVAVIHRDPRPEGTDELWHYRRQAGETVTAFAARIRDVGTPQRRLPSKDVDKLAAAHARGKRVLCALVRGDLAPDDVTGEVYRLLPGPVDGCGLEQLAAQDLVAALR</sequence>
<dbReference type="NCBIfam" id="NF041916">
    <property type="entry name" value="RING_SCO0854"/>
    <property type="match status" value="1"/>
</dbReference>
<dbReference type="Proteomes" id="UP000186455">
    <property type="component" value="Unassembled WGS sequence"/>
</dbReference>
<accession>A0A1Q4V546</accession>
<keyword evidence="4" id="KW-1185">Reference proteome</keyword>
<dbReference type="InterPro" id="IPR051324">
    <property type="entry name" value="Stress/Tellurium_Resist"/>
</dbReference>
<dbReference type="InterPro" id="IPR001841">
    <property type="entry name" value="Znf_RING"/>
</dbReference>
<dbReference type="EMBL" id="LFBV01000005">
    <property type="protein sequence ID" value="OKH92850.1"/>
    <property type="molecule type" value="Genomic_DNA"/>
</dbReference>
<dbReference type="PANTHER" id="PTHR32097:SF18">
    <property type="entry name" value="RING-TYPE DOMAIN-CONTAINING PROTEIN"/>
    <property type="match status" value="1"/>
</dbReference>
<dbReference type="InterPro" id="IPR013083">
    <property type="entry name" value="Znf_RING/FYVE/PHD"/>
</dbReference>
<dbReference type="PROSITE" id="PS50089">
    <property type="entry name" value="ZF_RING_2"/>
    <property type="match status" value="1"/>
</dbReference>
<gene>
    <name evidence="3" type="ORF">AB852_20180</name>
</gene>
<evidence type="ECO:0000259" key="2">
    <source>
        <dbReference type="PROSITE" id="PS50089"/>
    </source>
</evidence>
<protein>
    <recommendedName>
        <fullName evidence="2">RING-type domain-containing protein</fullName>
    </recommendedName>
</protein>
<reference evidence="3 4" key="1">
    <citation type="submission" date="2015-06" db="EMBL/GenBank/DDBJ databases">
        <title>Cloning and characterization of the uncialamcin biosynthetic gene cluster.</title>
        <authorList>
            <person name="Yan X."/>
            <person name="Huang T."/>
            <person name="Ge H."/>
            <person name="Shen B."/>
        </authorList>
    </citation>
    <scope>NUCLEOTIDE SEQUENCE [LARGE SCALE GENOMIC DNA]</scope>
    <source>
        <strain evidence="3 4">DCA2648</strain>
    </source>
</reference>
<name>A0A1Q4V546_9ACTN</name>
<dbReference type="Pfam" id="PF14447">
    <property type="entry name" value="Prok-RING_4"/>
    <property type="match status" value="1"/>
</dbReference>
<dbReference type="STRING" id="1048205.AB852_20180"/>
<dbReference type="Gene3D" id="3.30.40.10">
    <property type="entry name" value="Zinc/RING finger domain, C3HC4 (zinc finger)"/>
    <property type="match status" value="1"/>
</dbReference>
<evidence type="ECO:0000313" key="4">
    <source>
        <dbReference type="Proteomes" id="UP000186455"/>
    </source>
</evidence>
<dbReference type="AlphaFoldDB" id="A0A1Q4V546"/>
<dbReference type="PANTHER" id="PTHR32097">
    <property type="entry name" value="CAMP-BINDING PROTEIN 1-RELATED"/>
    <property type="match status" value="1"/>
</dbReference>
<comment type="caution">
    <text evidence="3">The sequence shown here is derived from an EMBL/GenBank/DDBJ whole genome shotgun (WGS) entry which is preliminary data.</text>
</comment>
<dbReference type="InterPro" id="IPR003325">
    <property type="entry name" value="TerD"/>
</dbReference>
<proteinExistence type="predicted"/>